<comment type="caution">
    <text evidence="1">The sequence shown here is derived from an EMBL/GenBank/DDBJ whole genome shotgun (WGS) entry which is preliminary data.</text>
</comment>
<proteinExistence type="predicted"/>
<reference evidence="1" key="1">
    <citation type="submission" date="2023-03" db="EMBL/GenBank/DDBJ databases">
        <title>Multiphase analysis and comparison of six strains from genera Psychromarinibacter, Lutimaribacter, and Maritimibacter, including a novel species: Psychromarinibacter sediminicola sp. nov.</title>
        <authorList>
            <person name="Wang Y.-H."/>
            <person name="Ye M.-Q."/>
            <person name="Du Z.-J."/>
        </authorList>
    </citation>
    <scope>NUCLEOTIDE SEQUENCE</scope>
    <source>
        <strain evidence="1">C21-152</strain>
    </source>
</reference>
<keyword evidence="2" id="KW-1185">Reference proteome</keyword>
<dbReference type="PANTHER" id="PTHR38436:SF1">
    <property type="entry name" value="ESTER CYCLASE"/>
    <property type="match status" value="1"/>
</dbReference>
<dbReference type="Proteomes" id="UP001220964">
    <property type="component" value="Unassembled WGS sequence"/>
</dbReference>
<dbReference type="Gene3D" id="3.10.450.50">
    <property type="match status" value="1"/>
</dbReference>
<evidence type="ECO:0000313" key="2">
    <source>
        <dbReference type="Proteomes" id="UP001220964"/>
    </source>
</evidence>
<protein>
    <submittedName>
        <fullName evidence="1">Ester cyclase</fullName>
    </submittedName>
</protein>
<dbReference type="AlphaFoldDB" id="A0AAE3NST2"/>
<dbReference type="SUPFAM" id="SSF54427">
    <property type="entry name" value="NTF2-like"/>
    <property type="match status" value="1"/>
</dbReference>
<dbReference type="InterPro" id="IPR009959">
    <property type="entry name" value="Cyclase_SnoaL-like"/>
</dbReference>
<gene>
    <name evidence="1" type="ORF">P1J78_09630</name>
</gene>
<dbReference type="GO" id="GO:0030638">
    <property type="term" value="P:polyketide metabolic process"/>
    <property type="evidence" value="ECO:0007669"/>
    <property type="project" value="InterPro"/>
</dbReference>
<dbReference type="EMBL" id="JARGYC010000020">
    <property type="protein sequence ID" value="MDF0600989.1"/>
    <property type="molecule type" value="Genomic_DNA"/>
</dbReference>
<evidence type="ECO:0000313" key="1">
    <source>
        <dbReference type="EMBL" id="MDF0600989.1"/>
    </source>
</evidence>
<dbReference type="PANTHER" id="PTHR38436">
    <property type="entry name" value="POLYKETIDE CYCLASE SNOAL-LIKE DOMAIN"/>
    <property type="match status" value="1"/>
</dbReference>
<dbReference type="RefSeq" id="WP_275567131.1">
    <property type="nucleotide sequence ID" value="NZ_JARGYC010000020.1"/>
</dbReference>
<name>A0AAE3NST2_9RHOB</name>
<accession>A0AAE3NST2</accession>
<organism evidence="1 2">
    <name type="scientific">Psychromarinibacter sediminicola</name>
    <dbReference type="NCBI Taxonomy" id="3033385"/>
    <lineage>
        <taxon>Bacteria</taxon>
        <taxon>Pseudomonadati</taxon>
        <taxon>Pseudomonadota</taxon>
        <taxon>Alphaproteobacteria</taxon>
        <taxon>Rhodobacterales</taxon>
        <taxon>Paracoccaceae</taxon>
        <taxon>Psychromarinibacter</taxon>
    </lineage>
</organism>
<sequence>MTNAELIRAMWDAVNEGGPERMREFLAENYIRRDADHEFTREEWVATLSARWEAFPDNHSNVVDVIEDGDKAAYRWEAVGRHRQTYERVPPTGKQVKAQGITISRFENGRIVEEWASWNKSSVLHALGVLPIA</sequence>
<dbReference type="InterPro" id="IPR032710">
    <property type="entry name" value="NTF2-like_dom_sf"/>
</dbReference>
<dbReference type="Pfam" id="PF07366">
    <property type="entry name" value="SnoaL"/>
    <property type="match status" value="1"/>
</dbReference>